<keyword evidence="1" id="KW-0812">Transmembrane</keyword>
<feature type="transmembrane region" description="Helical" evidence="1">
    <location>
        <begin position="55"/>
        <end position="74"/>
    </location>
</feature>
<comment type="caution">
    <text evidence="2">The sequence shown here is derived from an EMBL/GenBank/DDBJ whole genome shotgun (WGS) entry which is preliminary data.</text>
</comment>
<proteinExistence type="predicted"/>
<organism evidence="2 3">
    <name type="scientific">Gibberella zeae</name>
    <name type="common">Wheat head blight fungus</name>
    <name type="synonym">Fusarium graminearum</name>
    <dbReference type="NCBI Taxonomy" id="5518"/>
    <lineage>
        <taxon>Eukaryota</taxon>
        <taxon>Fungi</taxon>
        <taxon>Dikarya</taxon>
        <taxon>Ascomycota</taxon>
        <taxon>Pezizomycotina</taxon>
        <taxon>Sordariomycetes</taxon>
        <taxon>Hypocreomycetidae</taxon>
        <taxon>Hypocreales</taxon>
        <taxon>Nectriaceae</taxon>
        <taxon>Fusarium</taxon>
    </lineage>
</organism>
<evidence type="ECO:0000313" key="2">
    <source>
        <dbReference type="EMBL" id="CAG2005160.1"/>
    </source>
</evidence>
<evidence type="ECO:0000313" key="3">
    <source>
        <dbReference type="Proteomes" id="UP000746612"/>
    </source>
</evidence>
<name>A0A9N8RNI7_GIBZA</name>
<sequence length="151" mass="16063">IHEAVDGCHQSSQYDADADAYAYASALVENYLLPVNGESQASVSPSWAATLRVPAMSAGACIVVVTLLAFLSAITRLMVSRTMAVGVPGAVSTSRLWFRCAKAVAHTFKDLGSTDPKAQASQVVNHSRCILLEMVGQRTNTRIQSQAPLAR</sequence>
<keyword evidence="1" id="KW-1133">Transmembrane helix</keyword>
<dbReference type="Proteomes" id="UP000746612">
    <property type="component" value="Unassembled WGS sequence"/>
</dbReference>
<keyword evidence="1" id="KW-0472">Membrane</keyword>
<dbReference type="EMBL" id="CAJPIJ010000183">
    <property type="protein sequence ID" value="CAG2005160.1"/>
    <property type="molecule type" value="Genomic_DNA"/>
</dbReference>
<evidence type="ECO:0000256" key="1">
    <source>
        <dbReference type="SAM" id="Phobius"/>
    </source>
</evidence>
<reference evidence="2" key="1">
    <citation type="submission" date="2021-03" db="EMBL/GenBank/DDBJ databases">
        <authorList>
            <person name="Alouane T."/>
            <person name="Langin T."/>
            <person name="Bonhomme L."/>
        </authorList>
    </citation>
    <scope>NUCLEOTIDE SEQUENCE</scope>
    <source>
        <strain evidence="2">MDC_Fg202</strain>
    </source>
</reference>
<gene>
    <name evidence="2" type="ORF">MDCFG202_LOCUS496353</name>
</gene>
<feature type="non-terminal residue" evidence="2">
    <location>
        <position position="151"/>
    </location>
</feature>
<protein>
    <submittedName>
        <fullName evidence="2">Uncharacterized protein</fullName>
    </submittedName>
</protein>
<accession>A0A9N8RNI7</accession>
<dbReference type="AlphaFoldDB" id="A0A9N8RNI7"/>